<dbReference type="PANTHER" id="PTHR12459:SF19">
    <property type="entry name" value="TRANSMEMBRANE PROTEIN 135 N-TERMINAL DOMAIN-CONTAINING PROTEIN"/>
    <property type="match status" value="1"/>
</dbReference>
<dbReference type="EMBL" id="JAGHQL010000045">
    <property type="protein sequence ID" value="KAH0542828.1"/>
    <property type="molecule type" value="Genomic_DNA"/>
</dbReference>
<keyword evidence="2" id="KW-1185">Reference proteome</keyword>
<dbReference type="InterPro" id="IPR026749">
    <property type="entry name" value="Tmem135"/>
</dbReference>
<gene>
    <name evidence="1" type="ORF">FGG08_002782</name>
</gene>
<evidence type="ECO:0000313" key="1">
    <source>
        <dbReference type="EMBL" id="KAH0542828.1"/>
    </source>
</evidence>
<organism evidence="1 2">
    <name type="scientific">Glutinoglossum americanum</name>
    <dbReference type="NCBI Taxonomy" id="1670608"/>
    <lineage>
        <taxon>Eukaryota</taxon>
        <taxon>Fungi</taxon>
        <taxon>Dikarya</taxon>
        <taxon>Ascomycota</taxon>
        <taxon>Pezizomycotina</taxon>
        <taxon>Geoglossomycetes</taxon>
        <taxon>Geoglossales</taxon>
        <taxon>Geoglossaceae</taxon>
        <taxon>Glutinoglossum</taxon>
    </lineage>
</organism>
<comment type="caution">
    <text evidence="1">The sequence shown here is derived from an EMBL/GenBank/DDBJ whole genome shotgun (WGS) entry which is preliminary data.</text>
</comment>
<accession>A0A9P8KYT7</accession>
<proteinExistence type="predicted"/>
<dbReference type="OrthoDB" id="291792at2759"/>
<reference evidence="1" key="1">
    <citation type="submission" date="2021-03" db="EMBL/GenBank/DDBJ databases">
        <title>Comparative genomics and phylogenomic investigation of the class Geoglossomycetes provide insights into ecological specialization and systematics.</title>
        <authorList>
            <person name="Melie T."/>
            <person name="Pirro S."/>
            <person name="Miller A.N."/>
            <person name="Quandt A."/>
        </authorList>
    </citation>
    <scope>NUCLEOTIDE SEQUENCE</scope>
    <source>
        <strain evidence="1">GBOQ0MN5Z8</strain>
    </source>
</reference>
<dbReference type="PANTHER" id="PTHR12459">
    <property type="entry name" value="TRANSMEMBRANE PROTEIN 135-RELATED"/>
    <property type="match status" value="1"/>
</dbReference>
<name>A0A9P8KYT7_9PEZI</name>
<protein>
    <submittedName>
        <fullName evidence="1">Uncharacterized protein</fullName>
    </submittedName>
</protein>
<evidence type="ECO:0000313" key="2">
    <source>
        <dbReference type="Proteomes" id="UP000698800"/>
    </source>
</evidence>
<dbReference type="AlphaFoldDB" id="A0A9P8KYT7"/>
<dbReference type="Proteomes" id="UP000698800">
    <property type="component" value="Unassembled WGS sequence"/>
</dbReference>
<sequence>MSSPPTATNTTDRVLRLTLSAREYALLRKHLLSRSPSLAKHAPNYPSQPPNADDIPLSTLRTATRIFLATYLTLRTASALLPRLTRSPTANLKLPASLLRASLPLPLLLLLHRLVYRFLARLRVALISPEARGFRKRNPRTARVLRGRVVPAVGAGLVAGMAVGVWPAGAGRRAVAVWVAFKAGEGAWNWMVKRELVGWRPWTYGNLLLKYSSTYIQPRPTSYPSHLPWPGPYDIVDCLAKIAELRYPPFISPILFPNDKHPLPASLTAISPITDPAHPTITDLTCALLHPNDPSCARAYITHWIQTFPALARIVVLSLTLLSLPRLRRALLNLPPPPREDRDHDDSNTKERPLQILAQILRTSLRTSLALTSALSTSWGAICLLTALLPRTFLPTSRLFVSGLLAGLPAFLSRTQGRSVFLYTARMSVESAWLVGVKRGLVRGRGGVDVGVLCGGLAVLGAVWEVCGEGDVGGGVVGWWFRGLKGVVAVEEGARGVKDGARGEEEEKKMQ</sequence>